<dbReference type="PANTHER" id="PTHR36220">
    <property type="entry name" value="UNNAMED PRODUCT"/>
    <property type="match status" value="1"/>
</dbReference>
<dbReference type="AlphaFoldDB" id="A0A5N0TDK8"/>
<sequence length="644" mass="67951">MHMFRPLMGIAIAGMLMHATAVQADPPYSFTNVGGIGGDSVTGSGQWAVITDTATCELQIYRLNYSNMLWELDQTVSSILAGTCAGGGFGQSSSLSGEAFVVGTPLYDDQGFCDGSGATDRGAIALFSFSLGAWEREGGLNCFNFFLQAMEVAPDDQAGAQFGSSVSISRVDDTNYTVVVGAPFHDGVAGADTGKFYVYSYNTGTGDLTLVDDWEGSFAGDLLGYAVTVDHPYILVGAPGTGAGGVDDSQGAAFVYHLNGGGLVQTNILPVGGSDSVGREVSLSAAFAMVSSDTDAFVWENTGDASSRNYDVLAQTVGGIHGGDVSQSAGVGFYGRRLPGLVGATAVRDPVNDDYTFVGFNVPAALDYAGDNVDEIGVDIRADRESLFFANSAEDRAIVYRYPAGFGGYAETAYTYYQRSVPCNVVGQTVANVFGYLGTSAGSGGVDYDIYLYDPSDVTDSTPYVQLDDNYMFTTADAAYSIWLAVADGGKYTPIGSCTGFTVPDYLLAQAGNTPFVDNIMASVIIELPDADTDPNGGDDFARAMINMPFPRAVRMADIRYVNQSGFVVTLAEADASNDLSSTFYVYDPNSTIPSGQNYRAITAGGTPPFEDRIHGYEGFWVKVEQNGVNNGLDTHALQMPQPE</sequence>
<name>A0A5N0TDK8_9GAMM</name>
<reference evidence="2 3" key="1">
    <citation type="submission" date="2019-09" db="EMBL/GenBank/DDBJ databases">
        <title>Wenzhouxiangella sp. Genome sequencing and assembly.</title>
        <authorList>
            <person name="Zhang R."/>
        </authorList>
    </citation>
    <scope>NUCLEOTIDE SEQUENCE [LARGE SCALE GENOMIC DNA]</scope>
    <source>
        <strain evidence="2 3">W260</strain>
    </source>
</reference>
<gene>
    <name evidence="2" type="ORF">F3N42_01430</name>
</gene>
<accession>A0A5N0TDK8</accession>
<dbReference type="SMART" id="SM00191">
    <property type="entry name" value="Int_alpha"/>
    <property type="match status" value="2"/>
</dbReference>
<keyword evidence="1" id="KW-0732">Signal</keyword>
<evidence type="ECO:0000313" key="3">
    <source>
        <dbReference type="Proteomes" id="UP000325372"/>
    </source>
</evidence>
<dbReference type="PROSITE" id="PS51470">
    <property type="entry name" value="FG_GAP"/>
    <property type="match status" value="2"/>
</dbReference>
<comment type="caution">
    <text evidence="2">The sequence shown here is derived from an EMBL/GenBank/DDBJ whole genome shotgun (WGS) entry which is preliminary data.</text>
</comment>
<dbReference type="EMBL" id="VYXP01000002">
    <property type="protein sequence ID" value="KAA9133050.1"/>
    <property type="molecule type" value="Genomic_DNA"/>
</dbReference>
<keyword evidence="3" id="KW-1185">Reference proteome</keyword>
<feature type="signal peptide" evidence="1">
    <location>
        <begin position="1"/>
        <end position="24"/>
    </location>
</feature>
<dbReference type="PANTHER" id="PTHR36220:SF1">
    <property type="entry name" value="GAMMA TUBULIN COMPLEX COMPONENT C-TERMINAL DOMAIN-CONTAINING PROTEIN"/>
    <property type="match status" value="1"/>
</dbReference>
<evidence type="ECO:0000256" key="1">
    <source>
        <dbReference type="SAM" id="SignalP"/>
    </source>
</evidence>
<evidence type="ECO:0000313" key="2">
    <source>
        <dbReference type="EMBL" id="KAA9133050.1"/>
    </source>
</evidence>
<protein>
    <submittedName>
        <fullName evidence="2">Uncharacterized protein</fullName>
    </submittedName>
</protein>
<feature type="chain" id="PRO_5024438593" evidence="1">
    <location>
        <begin position="25"/>
        <end position="644"/>
    </location>
</feature>
<dbReference type="InterPro" id="IPR013519">
    <property type="entry name" value="Int_alpha_beta-p"/>
</dbReference>
<proteinExistence type="predicted"/>
<dbReference type="Proteomes" id="UP000325372">
    <property type="component" value="Unassembled WGS sequence"/>
</dbReference>
<dbReference type="Pfam" id="PF14312">
    <property type="entry name" value="FG-GAP_2"/>
    <property type="match status" value="1"/>
</dbReference>
<organism evidence="2 3">
    <name type="scientific">Marinihelvus fidelis</name>
    <dbReference type="NCBI Taxonomy" id="2613842"/>
    <lineage>
        <taxon>Bacteria</taxon>
        <taxon>Pseudomonadati</taxon>
        <taxon>Pseudomonadota</taxon>
        <taxon>Gammaproteobacteria</taxon>
        <taxon>Chromatiales</taxon>
        <taxon>Wenzhouxiangellaceae</taxon>
        <taxon>Marinihelvus</taxon>
    </lineage>
</organism>
<dbReference type="InterPro" id="IPR013517">
    <property type="entry name" value="FG-GAP"/>
</dbReference>